<evidence type="ECO:0000313" key="4">
    <source>
        <dbReference type="Proteomes" id="UP001176940"/>
    </source>
</evidence>
<dbReference type="Proteomes" id="UP001176940">
    <property type="component" value="Unassembled WGS sequence"/>
</dbReference>
<accession>A0ABN9LRL6</accession>
<keyword evidence="2" id="KW-1133">Transmembrane helix</keyword>
<evidence type="ECO:0000313" key="3">
    <source>
        <dbReference type="EMBL" id="CAJ0945833.1"/>
    </source>
</evidence>
<feature type="region of interest" description="Disordered" evidence="1">
    <location>
        <begin position="70"/>
        <end position="145"/>
    </location>
</feature>
<keyword evidence="2" id="KW-0472">Membrane</keyword>
<gene>
    <name evidence="3" type="ORF">RIMI_LOCUS11036995</name>
</gene>
<proteinExistence type="predicted"/>
<name>A0ABN9LRL6_9NEOB</name>
<feature type="transmembrane region" description="Helical" evidence="2">
    <location>
        <begin position="45"/>
        <end position="63"/>
    </location>
</feature>
<feature type="compositionally biased region" description="Low complexity" evidence="1">
    <location>
        <begin position="88"/>
        <end position="122"/>
    </location>
</feature>
<dbReference type="EMBL" id="CAUEEQ010024495">
    <property type="protein sequence ID" value="CAJ0945833.1"/>
    <property type="molecule type" value="Genomic_DNA"/>
</dbReference>
<feature type="compositionally biased region" description="Basic residues" evidence="1">
    <location>
        <begin position="129"/>
        <end position="145"/>
    </location>
</feature>
<keyword evidence="2" id="KW-0812">Transmembrane</keyword>
<feature type="compositionally biased region" description="Acidic residues" evidence="1">
    <location>
        <begin position="74"/>
        <end position="84"/>
    </location>
</feature>
<keyword evidence="4" id="KW-1185">Reference proteome</keyword>
<evidence type="ECO:0000256" key="1">
    <source>
        <dbReference type="SAM" id="MobiDB-lite"/>
    </source>
</evidence>
<protein>
    <submittedName>
        <fullName evidence="3">Uncharacterized protein</fullName>
    </submittedName>
</protein>
<organism evidence="3 4">
    <name type="scientific">Ranitomeya imitator</name>
    <name type="common">mimic poison frog</name>
    <dbReference type="NCBI Taxonomy" id="111125"/>
    <lineage>
        <taxon>Eukaryota</taxon>
        <taxon>Metazoa</taxon>
        <taxon>Chordata</taxon>
        <taxon>Craniata</taxon>
        <taxon>Vertebrata</taxon>
        <taxon>Euteleostomi</taxon>
        <taxon>Amphibia</taxon>
        <taxon>Batrachia</taxon>
        <taxon>Anura</taxon>
        <taxon>Neobatrachia</taxon>
        <taxon>Hyloidea</taxon>
        <taxon>Dendrobatidae</taxon>
        <taxon>Dendrobatinae</taxon>
        <taxon>Ranitomeya</taxon>
    </lineage>
</organism>
<sequence length="145" mass="16954">MLRKWFLDKQKYTWNRNTRDGMFQWFRCAPQATWVAWVALVHGRLRQALAVLGIFSAFLYLLLHFQVEDPKVDDPEDHPDDDDDTTRKTTPMTTTTTAETTTAETTTAETTTAEMTTLETMTWKTEKQKNKRLQNKAQKNIKHNT</sequence>
<comment type="caution">
    <text evidence="3">The sequence shown here is derived from an EMBL/GenBank/DDBJ whole genome shotgun (WGS) entry which is preliminary data.</text>
</comment>
<evidence type="ECO:0000256" key="2">
    <source>
        <dbReference type="SAM" id="Phobius"/>
    </source>
</evidence>
<reference evidence="3" key="1">
    <citation type="submission" date="2023-07" db="EMBL/GenBank/DDBJ databases">
        <authorList>
            <person name="Stuckert A."/>
        </authorList>
    </citation>
    <scope>NUCLEOTIDE SEQUENCE</scope>
</reference>